<organism evidence="2 3">
    <name type="scientific">Athelia psychrophila</name>
    <dbReference type="NCBI Taxonomy" id="1759441"/>
    <lineage>
        <taxon>Eukaryota</taxon>
        <taxon>Fungi</taxon>
        <taxon>Dikarya</taxon>
        <taxon>Basidiomycota</taxon>
        <taxon>Agaricomycotina</taxon>
        <taxon>Agaricomycetes</taxon>
        <taxon>Agaricomycetidae</taxon>
        <taxon>Atheliales</taxon>
        <taxon>Atheliaceae</taxon>
        <taxon>Athelia</taxon>
    </lineage>
</organism>
<gene>
    <name evidence="2" type="ORF">FIBSPDRAFT_950477</name>
</gene>
<evidence type="ECO:0000256" key="1">
    <source>
        <dbReference type="SAM" id="MobiDB-lite"/>
    </source>
</evidence>
<dbReference type="Proteomes" id="UP000076532">
    <property type="component" value="Unassembled WGS sequence"/>
</dbReference>
<evidence type="ECO:0008006" key="4">
    <source>
        <dbReference type="Google" id="ProtNLM"/>
    </source>
</evidence>
<name>A0A166NK34_9AGAM</name>
<keyword evidence="3" id="KW-1185">Reference proteome</keyword>
<accession>A0A166NK34</accession>
<dbReference type="EMBL" id="KV417522">
    <property type="protein sequence ID" value="KZP25093.1"/>
    <property type="molecule type" value="Genomic_DNA"/>
</dbReference>
<evidence type="ECO:0000313" key="3">
    <source>
        <dbReference type="Proteomes" id="UP000076532"/>
    </source>
</evidence>
<feature type="region of interest" description="Disordered" evidence="1">
    <location>
        <begin position="1"/>
        <end position="22"/>
    </location>
</feature>
<sequence>MPPRKKTKATVESPLPPSVSGAGATVPPEILFEIIQEFAGPSCNDNGKINYRTRALGAMCRVNRHWRSIAHESLYQCLSFVEKPEQMAKLRRTVVGSPAIAGLITELDIHVVGERDLPNAPAALKKAVARRQRAGKHLWDVLDVLTGLKTLKIRRLVKLPKAYQECLQTTKRFPNLSTVRSFDIIKSDAAIATILIQSMTSLEELCASGMPSPQGDLLNRLFEGMAVRVHLTQLSVTGIWSFGRETNNWDDWYNVVKCSKDTLHTLVLEQTDGMPLAILESAFTLVSPSLLRLFYSTQLYALQAVLLAALPKFKKLISLRTSLPTTTVLEWIPPTIMELGMAHNSQYYEENDSTSVQAVRRATLDRAKDLPNLKILWLAGKWRYSNGENHRQLEEWKEKAVAEGMICKLLTPTLNRLCMLPVYGNEDELLYLPELRLVPGVYVARVKTGTAKVFDPAVFSRLTQK</sequence>
<reference evidence="2 3" key="1">
    <citation type="journal article" date="2016" name="Mol. Biol. Evol.">
        <title>Comparative Genomics of Early-Diverging Mushroom-Forming Fungi Provides Insights into the Origins of Lignocellulose Decay Capabilities.</title>
        <authorList>
            <person name="Nagy L.G."/>
            <person name="Riley R."/>
            <person name="Tritt A."/>
            <person name="Adam C."/>
            <person name="Daum C."/>
            <person name="Floudas D."/>
            <person name="Sun H."/>
            <person name="Yadav J.S."/>
            <person name="Pangilinan J."/>
            <person name="Larsson K.H."/>
            <person name="Matsuura K."/>
            <person name="Barry K."/>
            <person name="Labutti K."/>
            <person name="Kuo R."/>
            <person name="Ohm R.A."/>
            <person name="Bhattacharya S.S."/>
            <person name="Shirouzu T."/>
            <person name="Yoshinaga Y."/>
            <person name="Martin F.M."/>
            <person name="Grigoriev I.V."/>
            <person name="Hibbett D.S."/>
        </authorList>
    </citation>
    <scope>NUCLEOTIDE SEQUENCE [LARGE SCALE GENOMIC DNA]</scope>
    <source>
        <strain evidence="2 3">CBS 109695</strain>
    </source>
</reference>
<protein>
    <recommendedName>
        <fullName evidence="4">F-box domain-containing protein</fullName>
    </recommendedName>
</protein>
<evidence type="ECO:0000313" key="2">
    <source>
        <dbReference type="EMBL" id="KZP25093.1"/>
    </source>
</evidence>
<dbReference type="AlphaFoldDB" id="A0A166NK34"/>
<proteinExistence type="predicted"/>